<evidence type="ECO:0000313" key="2">
    <source>
        <dbReference type="Proteomes" id="UP000199758"/>
    </source>
</evidence>
<gene>
    <name evidence="1" type="ORF">SAMN04488068_1885</name>
</gene>
<proteinExistence type="predicted"/>
<accession>A0A1M5NVP7</accession>
<dbReference type="EMBL" id="FQWZ01000004">
    <property type="protein sequence ID" value="SHG93567.1"/>
    <property type="molecule type" value="Genomic_DNA"/>
</dbReference>
<keyword evidence="2" id="KW-1185">Reference proteome</keyword>
<evidence type="ECO:0008006" key="3">
    <source>
        <dbReference type="Google" id="ProtNLM"/>
    </source>
</evidence>
<dbReference type="Proteomes" id="UP000199758">
    <property type="component" value="Unassembled WGS sequence"/>
</dbReference>
<protein>
    <recommendedName>
        <fullName evidence="3">DUF2946 domain-containing protein</fullName>
    </recommendedName>
</protein>
<name>A0A1M5NVP7_9GAMM</name>
<evidence type="ECO:0000313" key="1">
    <source>
        <dbReference type="EMBL" id="SHG93567.1"/>
    </source>
</evidence>
<dbReference type="STRING" id="490188.SAMN04488068_1885"/>
<sequence>MRRRMNFLRRHRLLHGLALLAILAQLLLPMRHALAMAQAGHDPLQMAFCGLASPGALQQLRDTAPPELVQALVRARTDSAAARLAVHAACDDCAGMSAPGTAALGGHVPALQLLAASPALPRAEHRVAVAHRPHLTPPSRGPPSIVLIS</sequence>
<reference evidence="1 2" key="1">
    <citation type="submission" date="2016-11" db="EMBL/GenBank/DDBJ databases">
        <authorList>
            <person name="Jaros S."/>
            <person name="Januszkiewicz K."/>
            <person name="Wedrychowicz H."/>
        </authorList>
    </citation>
    <scope>NUCLEOTIDE SEQUENCE [LARGE SCALE GENOMIC DNA]</scope>
    <source>
        <strain evidence="1 2">CGMCC 1.7049</strain>
    </source>
</reference>
<organism evidence="1 2">
    <name type="scientific">Hydrocarboniphaga daqingensis</name>
    <dbReference type="NCBI Taxonomy" id="490188"/>
    <lineage>
        <taxon>Bacteria</taxon>
        <taxon>Pseudomonadati</taxon>
        <taxon>Pseudomonadota</taxon>
        <taxon>Gammaproteobacteria</taxon>
        <taxon>Nevskiales</taxon>
        <taxon>Nevskiaceae</taxon>
        <taxon>Hydrocarboniphaga</taxon>
    </lineage>
</organism>
<dbReference type="AlphaFoldDB" id="A0A1M5NVP7"/>